<protein>
    <submittedName>
        <fullName evidence="1">Uncharacterized protein</fullName>
    </submittedName>
</protein>
<evidence type="ECO:0000313" key="1">
    <source>
        <dbReference type="EMBL" id="MED6291336.1"/>
    </source>
</evidence>
<comment type="caution">
    <text evidence="1">The sequence shown here is derived from an EMBL/GenBank/DDBJ whole genome shotgun (WGS) entry which is preliminary data.</text>
</comment>
<proteinExistence type="predicted"/>
<accession>A0ABU7EVU6</accession>
<sequence>MRLGPVIWASCVLQRGGSEYGGEMTLDLYHMSQSFGRSSTFPPACAVCSFPGFEKSCIILVTQLLDFSVFSIFFWSLTKTSSGYNNKNVNDWVFFRSSNISSRDCSLNTLLVLGWTSFFLQN</sequence>
<reference evidence="1 2" key="1">
    <citation type="submission" date="2021-06" db="EMBL/GenBank/DDBJ databases">
        <authorList>
            <person name="Palmer J.M."/>
        </authorList>
    </citation>
    <scope>NUCLEOTIDE SEQUENCE [LARGE SCALE GENOMIC DNA]</scope>
    <source>
        <strain evidence="1 2">CL_MEX2019</strain>
        <tissue evidence="1">Muscle</tissue>
    </source>
</reference>
<dbReference type="EMBL" id="JAHUTJ010067884">
    <property type="protein sequence ID" value="MED6291336.1"/>
    <property type="molecule type" value="Genomic_DNA"/>
</dbReference>
<keyword evidence="2" id="KW-1185">Reference proteome</keyword>
<gene>
    <name evidence="1" type="ORF">CHARACLAT_022556</name>
</gene>
<organism evidence="1 2">
    <name type="scientific">Characodon lateralis</name>
    <dbReference type="NCBI Taxonomy" id="208331"/>
    <lineage>
        <taxon>Eukaryota</taxon>
        <taxon>Metazoa</taxon>
        <taxon>Chordata</taxon>
        <taxon>Craniata</taxon>
        <taxon>Vertebrata</taxon>
        <taxon>Euteleostomi</taxon>
        <taxon>Actinopterygii</taxon>
        <taxon>Neopterygii</taxon>
        <taxon>Teleostei</taxon>
        <taxon>Neoteleostei</taxon>
        <taxon>Acanthomorphata</taxon>
        <taxon>Ovalentaria</taxon>
        <taxon>Atherinomorphae</taxon>
        <taxon>Cyprinodontiformes</taxon>
        <taxon>Goodeidae</taxon>
        <taxon>Characodon</taxon>
    </lineage>
</organism>
<name>A0ABU7EVU6_9TELE</name>
<evidence type="ECO:0000313" key="2">
    <source>
        <dbReference type="Proteomes" id="UP001352852"/>
    </source>
</evidence>
<dbReference type="Proteomes" id="UP001352852">
    <property type="component" value="Unassembled WGS sequence"/>
</dbReference>